<evidence type="ECO:0000313" key="1">
    <source>
        <dbReference type="EMBL" id="AGH62727.1"/>
    </source>
</evidence>
<keyword evidence="2" id="KW-1185">Reference proteome</keyword>
<accession>M4T2Z8</accession>
<evidence type="ECO:0000313" key="2">
    <source>
        <dbReference type="Proteomes" id="UP000007008"/>
    </source>
</evidence>
<sequence length="76" mass="8334">MLYDEDEASSLAYKVLNNITGAVEATFDQYPKALILADEFNYRIEKIIAATLEEEAKAAAKAKKGEANVVELKPKG</sequence>
<dbReference type="EMBL" id="JX863101">
    <property type="protein sequence ID" value="AGH62727.1"/>
    <property type="molecule type" value="Genomic_DNA"/>
</dbReference>
<dbReference type="GeneID" id="15486155"/>
<dbReference type="OrthoDB" id="39680at10239"/>
<reference evidence="1 2" key="1">
    <citation type="journal article" date="2013" name="Genome Announc.">
        <title>Complete Genome Sequence of the Pseudomonas fluorescens Bacteriophage UFV-P2.</title>
        <authorList>
            <person name="Eller M.R."/>
            <person name="Salgado R.L."/>
            <person name="Vidigal P.M."/>
            <person name="Alves M.P."/>
            <person name="Dias R.S."/>
            <person name="de Oliveira L.L."/>
            <person name="da Silva C.C."/>
            <person name="de Carvalho A.F."/>
            <person name="De Paula S.O."/>
        </authorList>
    </citation>
    <scope>NUCLEOTIDE SEQUENCE [LARGE SCALE GENOMIC DNA]</scope>
</reference>
<name>M4T2Z8_9CAUD</name>
<proteinExistence type="predicted"/>
<dbReference type="KEGG" id="vg:15486155"/>
<dbReference type="Proteomes" id="UP000007008">
    <property type="component" value="Segment"/>
</dbReference>
<protein>
    <submittedName>
        <fullName evidence="1">Uncharacterized protein</fullName>
    </submittedName>
</protein>
<dbReference type="RefSeq" id="YP_007518485.1">
    <property type="nucleotide sequence ID" value="NC_018850.2"/>
</dbReference>
<organism evidence="1 2">
    <name type="scientific">Pseudomonas phage UFV-P2</name>
    <dbReference type="NCBI Taxonomy" id="1235661"/>
    <lineage>
        <taxon>Viruses</taxon>
        <taxon>Duplodnaviria</taxon>
        <taxon>Heunggongvirae</taxon>
        <taxon>Uroviricota</taxon>
        <taxon>Caudoviricetes</taxon>
        <taxon>Vicosavirus</taxon>
        <taxon>Vicosavirus UFVP2</taxon>
    </lineage>
</organism>